<dbReference type="AlphaFoldDB" id="A0A1H2RDS2"/>
<protein>
    <submittedName>
        <fullName evidence="3">HNH endonuclease</fullName>
    </submittedName>
</protein>
<proteinExistence type="predicted"/>
<dbReference type="OrthoDB" id="388551at2"/>
<keyword evidence="3" id="KW-0378">Hydrolase</keyword>
<dbReference type="SUPFAM" id="SSF54060">
    <property type="entry name" value="His-Me finger endonucleases"/>
    <property type="match status" value="1"/>
</dbReference>
<dbReference type="GO" id="GO:0004519">
    <property type="term" value="F:endonuclease activity"/>
    <property type="evidence" value="ECO:0007669"/>
    <property type="project" value="UniProtKB-KW"/>
</dbReference>
<feature type="compositionally biased region" description="Basic and acidic residues" evidence="1">
    <location>
        <begin position="158"/>
        <end position="176"/>
    </location>
</feature>
<gene>
    <name evidence="3" type="ORF">SAMN05444358_101130</name>
</gene>
<sequence>MKDVVYVKELLRSEYATERDHEIPYPPLDAVVREQEFSFKDGVVEGEEPFGSENRDGKQYLHFKSGNKSIYTHRFIVSYALGRWMPRECVVDHINHDPTDNRPSNLRIVTPRDNAQNRREALLSELVDLDGVKEKERKPVPVKAIPPEPEPEPIEVVTPHREPEKAPTETRIHSFDTSKVPMSTGPISGVRYTGETMPAKYAGPYGGAWYKTNLDSWHLLFEPPAELKD</sequence>
<dbReference type="EMBL" id="FNNP01000001">
    <property type="protein sequence ID" value="SDW17616.1"/>
    <property type="molecule type" value="Genomic_DNA"/>
</dbReference>
<dbReference type="InterPro" id="IPR003615">
    <property type="entry name" value="HNH_nuc"/>
</dbReference>
<organism evidence="3 4">
    <name type="scientific">Ruegeria halocynthiae</name>
    <dbReference type="NCBI Taxonomy" id="985054"/>
    <lineage>
        <taxon>Bacteria</taxon>
        <taxon>Pseudomonadati</taxon>
        <taxon>Pseudomonadota</taxon>
        <taxon>Alphaproteobacteria</taxon>
        <taxon>Rhodobacterales</taxon>
        <taxon>Roseobacteraceae</taxon>
        <taxon>Ruegeria</taxon>
    </lineage>
</organism>
<dbReference type="Proteomes" id="UP000183400">
    <property type="component" value="Unassembled WGS sequence"/>
</dbReference>
<feature type="region of interest" description="Disordered" evidence="1">
    <location>
        <begin position="142"/>
        <end position="186"/>
    </location>
</feature>
<keyword evidence="4" id="KW-1185">Reference proteome</keyword>
<dbReference type="Pfam" id="PF13392">
    <property type="entry name" value="HNH_3"/>
    <property type="match status" value="1"/>
</dbReference>
<keyword evidence="3" id="KW-0255">Endonuclease</keyword>
<feature type="domain" description="HNH nuclease" evidence="2">
    <location>
        <begin position="71"/>
        <end position="116"/>
    </location>
</feature>
<evidence type="ECO:0000259" key="2">
    <source>
        <dbReference type="Pfam" id="PF13392"/>
    </source>
</evidence>
<dbReference type="InterPro" id="IPR044925">
    <property type="entry name" value="His-Me_finger_sf"/>
</dbReference>
<name>A0A1H2RDS2_9RHOB</name>
<evidence type="ECO:0000256" key="1">
    <source>
        <dbReference type="SAM" id="MobiDB-lite"/>
    </source>
</evidence>
<dbReference type="RefSeq" id="WP_083347659.1">
    <property type="nucleotide sequence ID" value="NZ_FNNP01000001.1"/>
</dbReference>
<dbReference type="STRING" id="985054.SAMN05444358_101130"/>
<evidence type="ECO:0000313" key="3">
    <source>
        <dbReference type="EMBL" id="SDW17616.1"/>
    </source>
</evidence>
<reference evidence="4" key="1">
    <citation type="submission" date="2016-10" db="EMBL/GenBank/DDBJ databases">
        <authorList>
            <person name="Varghese N."/>
            <person name="Submissions S."/>
        </authorList>
    </citation>
    <scope>NUCLEOTIDE SEQUENCE [LARGE SCALE GENOMIC DNA]</scope>
    <source>
        <strain evidence="4">DSM 27839</strain>
    </source>
</reference>
<keyword evidence="3" id="KW-0540">Nuclease</keyword>
<dbReference type="Gene3D" id="3.90.75.20">
    <property type="match status" value="1"/>
</dbReference>
<evidence type="ECO:0000313" key="4">
    <source>
        <dbReference type="Proteomes" id="UP000183400"/>
    </source>
</evidence>
<accession>A0A1H2RDS2</accession>